<feature type="compositionally biased region" description="Basic residues" evidence="1">
    <location>
        <begin position="68"/>
        <end position="77"/>
    </location>
</feature>
<dbReference type="AlphaFoldDB" id="A0A9D2ENP0"/>
<comment type="caution">
    <text evidence="3">The sequence shown here is derived from an EMBL/GenBank/DDBJ whole genome shotgun (WGS) entry which is preliminary data.</text>
</comment>
<gene>
    <name evidence="3" type="ORF">H9968_10990</name>
</gene>
<protein>
    <submittedName>
        <fullName evidence="3">Hydrogenase maturation nickel metallochaperone HypA</fullName>
    </submittedName>
</protein>
<reference evidence="3" key="2">
    <citation type="submission" date="2021-04" db="EMBL/GenBank/DDBJ databases">
        <authorList>
            <person name="Gilroy R."/>
        </authorList>
    </citation>
    <scope>NUCLEOTIDE SEQUENCE</scope>
    <source>
        <strain evidence="3">CHK179-28034</strain>
    </source>
</reference>
<keyword evidence="2" id="KW-0472">Membrane</keyword>
<keyword evidence="2" id="KW-1133">Transmembrane helix</keyword>
<evidence type="ECO:0000313" key="3">
    <source>
        <dbReference type="EMBL" id="HIZ40421.1"/>
    </source>
</evidence>
<reference evidence="3" key="1">
    <citation type="journal article" date="2021" name="PeerJ">
        <title>Extensive microbial diversity within the chicken gut microbiome revealed by metagenomics and culture.</title>
        <authorList>
            <person name="Gilroy R."/>
            <person name="Ravi A."/>
            <person name="Getino M."/>
            <person name="Pursley I."/>
            <person name="Horton D.L."/>
            <person name="Alikhan N.F."/>
            <person name="Baker D."/>
            <person name="Gharbi K."/>
            <person name="Hall N."/>
            <person name="Watson M."/>
            <person name="Adriaenssens E.M."/>
            <person name="Foster-Nyarko E."/>
            <person name="Jarju S."/>
            <person name="Secka A."/>
            <person name="Antonio M."/>
            <person name="Oren A."/>
            <person name="Chaudhuri R.R."/>
            <person name="La Ragione R."/>
            <person name="Hildebrand F."/>
            <person name="Pallen M.J."/>
        </authorList>
    </citation>
    <scope>NUCLEOTIDE SEQUENCE</scope>
    <source>
        <strain evidence="3">CHK179-28034</strain>
    </source>
</reference>
<dbReference type="Proteomes" id="UP000824049">
    <property type="component" value="Unassembled WGS sequence"/>
</dbReference>
<evidence type="ECO:0000256" key="1">
    <source>
        <dbReference type="SAM" id="MobiDB-lite"/>
    </source>
</evidence>
<sequence length="320" mass="36430">MAKCERCGATFDYEERQGVCPRCCFYNRKPGAVQQDTEWMKHYNIEDNSYQLPKSEGLEELFPEKHSRWSKKKHINRREKEMSEKSRRKSTGHRLSDSRRDRWKGDGADRSYGRAERDGRAPIIGKVVAFCVVVCIVLIAVTVLLRIADTRGWNFGQGENTEEYKMMQVKKITAEEAASGINVGDLTYYVGEAKTLFQEGELSDLPAGEKCIGIWMENNQSTLDYDGYDWEKPYVFDGTNFREMVDADALDDGYRFTEEGIETASVYGAGYKDMYGYGIFFVDADTQSVILSLPCQVVDPDHTDVAAYSEVIDISISLNQ</sequence>
<evidence type="ECO:0000313" key="4">
    <source>
        <dbReference type="Proteomes" id="UP000824049"/>
    </source>
</evidence>
<feature type="region of interest" description="Disordered" evidence="1">
    <location>
        <begin position="63"/>
        <end position="115"/>
    </location>
</feature>
<accession>A0A9D2ENP0</accession>
<evidence type="ECO:0000256" key="2">
    <source>
        <dbReference type="SAM" id="Phobius"/>
    </source>
</evidence>
<proteinExistence type="predicted"/>
<feature type="transmembrane region" description="Helical" evidence="2">
    <location>
        <begin position="123"/>
        <end position="145"/>
    </location>
</feature>
<name>A0A9D2ENP0_9FIRM</name>
<dbReference type="EMBL" id="DXBR01000099">
    <property type="protein sequence ID" value="HIZ40421.1"/>
    <property type="molecule type" value="Genomic_DNA"/>
</dbReference>
<feature type="compositionally biased region" description="Basic and acidic residues" evidence="1">
    <location>
        <begin position="94"/>
        <end position="115"/>
    </location>
</feature>
<organism evidence="3 4">
    <name type="scientific">Candidatus Anaerobutyricum stercoris</name>
    <dbReference type="NCBI Taxonomy" id="2838457"/>
    <lineage>
        <taxon>Bacteria</taxon>
        <taxon>Bacillati</taxon>
        <taxon>Bacillota</taxon>
        <taxon>Clostridia</taxon>
        <taxon>Lachnospirales</taxon>
        <taxon>Lachnospiraceae</taxon>
        <taxon>Anaerobutyricum</taxon>
    </lineage>
</organism>
<keyword evidence="2" id="KW-0812">Transmembrane</keyword>